<keyword evidence="2" id="KW-1185">Reference proteome</keyword>
<feature type="non-terminal residue" evidence="1">
    <location>
        <position position="98"/>
    </location>
</feature>
<dbReference type="AlphaFoldDB" id="A0A1H9QUT6"/>
<dbReference type="STRING" id="1855383.SAMN05216548_1355"/>
<evidence type="ECO:0008006" key="3">
    <source>
        <dbReference type="Google" id="ProtNLM"/>
    </source>
</evidence>
<reference evidence="1 2" key="1">
    <citation type="submission" date="2016-10" db="EMBL/GenBank/DDBJ databases">
        <authorList>
            <person name="de Groot N.N."/>
        </authorList>
    </citation>
    <scope>NUCLEOTIDE SEQUENCE [LARGE SCALE GENOMIC DNA]</scope>
    <source>
        <strain evidence="1 2">A52C2</strain>
    </source>
</reference>
<evidence type="ECO:0000313" key="2">
    <source>
        <dbReference type="Proteomes" id="UP000199647"/>
    </source>
</evidence>
<dbReference type="Proteomes" id="UP000199647">
    <property type="component" value="Unassembled WGS sequence"/>
</dbReference>
<dbReference type="EMBL" id="FOFG01000035">
    <property type="protein sequence ID" value="SER63995.1"/>
    <property type="molecule type" value="Genomic_DNA"/>
</dbReference>
<accession>A0A1H9QUT6</accession>
<gene>
    <name evidence="1" type="ORF">SAMN05216548_1355</name>
</gene>
<name>A0A1H9QUT6_9HYPH</name>
<sequence length="98" mass="10597">MSATFRSLSDSEVRALAADMDRKGYAVLPHYVAPEDVEAARTFVRDEVERRGNQYFAFVGPEPVAHTLPGDLGGSAAFRDILTRLYTIGTGKAAPALP</sequence>
<proteinExistence type="predicted"/>
<protein>
    <recommendedName>
        <fullName evidence="3">Phytanoyl-CoA dioxygenase</fullName>
    </recommendedName>
</protein>
<evidence type="ECO:0000313" key="1">
    <source>
        <dbReference type="EMBL" id="SER63995.1"/>
    </source>
</evidence>
<organism evidence="1 2">
    <name type="scientific">Faunimonas pinastri</name>
    <dbReference type="NCBI Taxonomy" id="1855383"/>
    <lineage>
        <taxon>Bacteria</taxon>
        <taxon>Pseudomonadati</taxon>
        <taxon>Pseudomonadota</taxon>
        <taxon>Alphaproteobacteria</taxon>
        <taxon>Hyphomicrobiales</taxon>
        <taxon>Afifellaceae</taxon>
        <taxon>Faunimonas</taxon>
    </lineage>
</organism>